<keyword evidence="5 8" id="KW-0689">Ribosomal protein</keyword>
<comment type="similarity">
    <text evidence="2 8">Belongs to the bacterial ribosomal protein bS20 family.</text>
</comment>
<reference evidence="10 11" key="1">
    <citation type="submission" date="2019-02" db="EMBL/GenBank/DDBJ databases">
        <title>Deep-cultivation of Planctomycetes and their phenomic and genomic characterization uncovers novel biology.</title>
        <authorList>
            <person name="Wiegand S."/>
            <person name="Jogler M."/>
            <person name="Boedeker C."/>
            <person name="Pinto D."/>
            <person name="Vollmers J."/>
            <person name="Rivas-Marin E."/>
            <person name="Kohn T."/>
            <person name="Peeters S.H."/>
            <person name="Heuer A."/>
            <person name="Rast P."/>
            <person name="Oberbeckmann S."/>
            <person name="Bunk B."/>
            <person name="Jeske O."/>
            <person name="Meyerdierks A."/>
            <person name="Storesund J.E."/>
            <person name="Kallscheuer N."/>
            <person name="Luecker S."/>
            <person name="Lage O.M."/>
            <person name="Pohl T."/>
            <person name="Merkel B.J."/>
            <person name="Hornburger P."/>
            <person name="Mueller R.-W."/>
            <person name="Bruemmer F."/>
            <person name="Labrenz M."/>
            <person name="Spormann A.M."/>
            <person name="Op den Camp H."/>
            <person name="Overmann J."/>
            <person name="Amann R."/>
            <person name="Jetten M.S.M."/>
            <person name="Mascher T."/>
            <person name="Medema M.H."/>
            <person name="Devos D.P."/>
            <person name="Kaster A.-K."/>
            <person name="Ovreas L."/>
            <person name="Rohde M."/>
            <person name="Galperin M.Y."/>
            <person name="Jogler C."/>
        </authorList>
    </citation>
    <scope>NUCLEOTIDE SEQUENCE [LARGE SCALE GENOMIC DNA]</scope>
    <source>
        <strain evidence="10 11">Pan189</strain>
    </source>
</reference>
<evidence type="ECO:0000313" key="10">
    <source>
        <dbReference type="EMBL" id="QDT37541.1"/>
    </source>
</evidence>
<dbReference type="GO" id="GO:0015935">
    <property type="term" value="C:small ribosomal subunit"/>
    <property type="evidence" value="ECO:0007669"/>
    <property type="project" value="TreeGrafter"/>
</dbReference>
<dbReference type="EMBL" id="CP036268">
    <property type="protein sequence ID" value="QDT37541.1"/>
    <property type="molecule type" value="Genomic_DNA"/>
</dbReference>
<dbReference type="OrthoDB" id="289707at2"/>
<dbReference type="Pfam" id="PF01649">
    <property type="entry name" value="Ribosomal_S20p"/>
    <property type="match status" value="1"/>
</dbReference>
<dbReference type="KEGG" id="svp:Pan189_19210"/>
<proteinExistence type="inferred from homology"/>
<comment type="function">
    <text evidence="1 8">Binds directly to 16S ribosomal RNA.</text>
</comment>
<evidence type="ECO:0000256" key="7">
    <source>
        <dbReference type="ARBA" id="ARBA00035136"/>
    </source>
</evidence>
<dbReference type="GO" id="GO:0070181">
    <property type="term" value="F:small ribosomal subunit rRNA binding"/>
    <property type="evidence" value="ECO:0007669"/>
    <property type="project" value="TreeGrafter"/>
</dbReference>
<dbReference type="GO" id="GO:0005829">
    <property type="term" value="C:cytosol"/>
    <property type="evidence" value="ECO:0007669"/>
    <property type="project" value="TreeGrafter"/>
</dbReference>
<dbReference type="InterPro" id="IPR036510">
    <property type="entry name" value="Ribosomal_bS20_sf"/>
</dbReference>
<evidence type="ECO:0000256" key="5">
    <source>
        <dbReference type="ARBA" id="ARBA00022980"/>
    </source>
</evidence>
<evidence type="ECO:0000256" key="2">
    <source>
        <dbReference type="ARBA" id="ARBA00007634"/>
    </source>
</evidence>
<dbReference type="GO" id="GO:0003735">
    <property type="term" value="F:structural constituent of ribosome"/>
    <property type="evidence" value="ECO:0007669"/>
    <property type="project" value="InterPro"/>
</dbReference>
<dbReference type="SUPFAM" id="SSF46992">
    <property type="entry name" value="Ribosomal protein S20"/>
    <property type="match status" value="1"/>
</dbReference>
<name>A0A517R0Z2_9PLAN</name>
<gene>
    <name evidence="8 10" type="primary">rpsT</name>
    <name evidence="10" type="ORF">Pan189_19210</name>
</gene>
<evidence type="ECO:0000256" key="9">
    <source>
        <dbReference type="SAM" id="MobiDB-lite"/>
    </source>
</evidence>
<sequence length="87" mass="9259">MPNSTSAKQALRKSKKRRIANRAKRSALRSTLKKARAAAETGQASEEISAAYKSLDKAAAKNLIHKNTAARLKSRLVAAAKKAAAGE</sequence>
<evidence type="ECO:0000256" key="4">
    <source>
        <dbReference type="ARBA" id="ARBA00022884"/>
    </source>
</evidence>
<evidence type="ECO:0000256" key="3">
    <source>
        <dbReference type="ARBA" id="ARBA00022730"/>
    </source>
</evidence>
<evidence type="ECO:0000313" key="11">
    <source>
        <dbReference type="Proteomes" id="UP000317318"/>
    </source>
</evidence>
<feature type="region of interest" description="Disordered" evidence="9">
    <location>
        <begin position="1"/>
        <end position="40"/>
    </location>
</feature>
<keyword evidence="6 8" id="KW-0687">Ribonucleoprotein</keyword>
<evidence type="ECO:0000256" key="1">
    <source>
        <dbReference type="ARBA" id="ARBA00003134"/>
    </source>
</evidence>
<evidence type="ECO:0000256" key="8">
    <source>
        <dbReference type="HAMAP-Rule" id="MF_00500"/>
    </source>
</evidence>
<dbReference type="RefSeq" id="WP_145363647.1">
    <property type="nucleotide sequence ID" value="NZ_CP036268.1"/>
</dbReference>
<dbReference type="Proteomes" id="UP000317318">
    <property type="component" value="Chromosome"/>
</dbReference>
<organism evidence="10 11">
    <name type="scientific">Stratiformator vulcanicus</name>
    <dbReference type="NCBI Taxonomy" id="2527980"/>
    <lineage>
        <taxon>Bacteria</taxon>
        <taxon>Pseudomonadati</taxon>
        <taxon>Planctomycetota</taxon>
        <taxon>Planctomycetia</taxon>
        <taxon>Planctomycetales</taxon>
        <taxon>Planctomycetaceae</taxon>
        <taxon>Stratiformator</taxon>
    </lineage>
</organism>
<feature type="compositionally biased region" description="Basic residues" evidence="9">
    <location>
        <begin position="10"/>
        <end position="36"/>
    </location>
</feature>
<keyword evidence="11" id="KW-1185">Reference proteome</keyword>
<keyword evidence="4 8" id="KW-0694">RNA-binding</keyword>
<dbReference type="NCBIfam" id="TIGR00029">
    <property type="entry name" value="S20"/>
    <property type="match status" value="1"/>
</dbReference>
<dbReference type="PANTHER" id="PTHR33398">
    <property type="entry name" value="30S RIBOSOMAL PROTEIN S20"/>
    <property type="match status" value="1"/>
</dbReference>
<accession>A0A517R0Z2</accession>
<dbReference type="InterPro" id="IPR002583">
    <property type="entry name" value="Ribosomal_bS20"/>
</dbReference>
<dbReference type="AlphaFoldDB" id="A0A517R0Z2"/>
<dbReference type="PANTHER" id="PTHR33398:SF1">
    <property type="entry name" value="SMALL RIBOSOMAL SUBUNIT PROTEIN BS20C"/>
    <property type="match status" value="1"/>
</dbReference>
<dbReference type="HAMAP" id="MF_00500">
    <property type="entry name" value="Ribosomal_bS20"/>
    <property type="match status" value="1"/>
</dbReference>
<dbReference type="Gene3D" id="1.20.58.110">
    <property type="entry name" value="Ribosomal protein S20"/>
    <property type="match status" value="1"/>
</dbReference>
<protein>
    <recommendedName>
        <fullName evidence="7 8">Small ribosomal subunit protein bS20</fullName>
    </recommendedName>
</protein>
<keyword evidence="3 8" id="KW-0699">rRNA-binding</keyword>
<dbReference type="GO" id="GO:0006412">
    <property type="term" value="P:translation"/>
    <property type="evidence" value="ECO:0007669"/>
    <property type="project" value="UniProtKB-UniRule"/>
</dbReference>
<evidence type="ECO:0000256" key="6">
    <source>
        <dbReference type="ARBA" id="ARBA00023274"/>
    </source>
</evidence>